<feature type="domain" description="Beta-lactamase-related" evidence="2">
    <location>
        <begin position="36"/>
        <end position="333"/>
    </location>
</feature>
<protein>
    <submittedName>
        <fullName evidence="3">D-alanyl-D-alanine carboxypeptidase</fullName>
    </submittedName>
</protein>
<keyword evidence="1" id="KW-0732">Signal</keyword>
<feature type="signal peptide" evidence="1">
    <location>
        <begin position="1"/>
        <end position="23"/>
    </location>
</feature>
<evidence type="ECO:0000256" key="1">
    <source>
        <dbReference type="SAM" id="SignalP"/>
    </source>
</evidence>
<organism evidence="3 4">
    <name type="scientific">Actinokineospora cianjurensis</name>
    <dbReference type="NCBI Taxonomy" id="585224"/>
    <lineage>
        <taxon>Bacteria</taxon>
        <taxon>Bacillati</taxon>
        <taxon>Actinomycetota</taxon>
        <taxon>Actinomycetes</taxon>
        <taxon>Pseudonocardiales</taxon>
        <taxon>Pseudonocardiaceae</taxon>
        <taxon>Actinokineospora</taxon>
    </lineage>
</organism>
<gene>
    <name evidence="3" type="ORF">CLV68_6373</name>
</gene>
<dbReference type="SUPFAM" id="SSF56601">
    <property type="entry name" value="beta-lactamase/transpeptidase-like"/>
    <property type="match status" value="1"/>
</dbReference>
<dbReference type="GO" id="GO:0004180">
    <property type="term" value="F:carboxypeptidase activity"/>
    <property type="evidence" value="ECO:0007669"/>
    <property type="project" value="UniProtKB-KW"/>
</dbReference>
<dbReference type="PANTHER" id="PTHR46825:SF7">
    <property type="entry name" value="D-ALANYL-D-ALANINE CARBOXYPEPTIDASE"/>
    <property type="match status" value="1"/>
</dbReference>
<dbReference type="PANTHER" id="PTHR46825">
    <property type="entry name" value="D-ALANYL-D-ALANINE-CARBOXYPEPTIDASE/ENDOPEPTIDASE AMPH"/>
    <property type="match status" value="1"/>
</dbReference>
<keyword evidence="3" id="KW-0121">Carboxypeptidase</keyword>
<dbReference type="InterPro" id="IPR012338">
    <property type="entry name" value="Beta-lactam/transpept-like"/>
</dbReference>
<name>A0A421AV99_9PSEU</name>
<dbReference type="InterPro" id="IPR050491">
    <property type="entry name" value="AmpC-like"/>
</dbReference>
<dbReference type="EMBL" id="RCDD01000009">
    <property type="protein sequence ID" value="RLK53991.1"/>
    <property type="molecule type" value="Genomic_DNA"/>
</dbReference>
<reference evidence="3 4" key="1">
    <citation type="submission" date="2018-10" db="EMBL/GenBank/DDBJ databases">
        <title>Genomic Encyclopedia of Archaeal and Bacterial Type Strains, Phase II (KMG-II): from individual species to whole genera.</title>
        <authorList>
            <person name="Goeker M."/>
        </authorList>
    </citation>
    <scope>NUCLEOTIDE SEQUENCE [LARGE SCALE GENOMIC DNA]</scope>
    <source>
        <strain evidence="3 4">DSM 45657</strain>
    </source>
</reference>
<keyword evidence="3" id="KW-0378">Hydrolase</keyword>
<dbReference type="Gene3D" id="3.40.710.10">
    <property type="entry name" value="DD-peptidase/beta-lactamase superfamily"/>
    <property type="match status" value="1"/>
</dbReference>
<evidence type="ECO:0000313" key="3">
    <source>
        <dbReference type="EMBL" id="RLK53991.1"/>
    </source>
</evidence>
<proteinExistence type="predicted"/>
<comment type="caution">
    <text evidence="3">The sequence shown here is derived from an EMBL/GenBank/DDBJ whole genome shotgun (WGS) entry which is preliminary data.</text>
</comment>
<dbReference type="AlphaFoldDB" id="A0A421AV99"/>
<evidence type="ECO:0000259" key="2">
    <source>
        <dbReference type="Pfam" id="PF00144"/>
    </source>
</evidence>
<dbReference type="Proteomes" id="UP000282454">
    <property type="component" value="Unassembled WGS sequence"/>
</dbReference>
<keyword evidence="3" id="KW-0645">Protease</keyword>
<sequence length="367" mass="39669">MRKWITVAVAAVLVGVPSATAMAKGAGDGELRESLDALVRAGVTGAVVRVDDGQRVRTVASGVASLESRRPVGGADSFRIASVTKSFVSTVMLQLVGEGRVRLSDSVERWLPGVVPGGRGITVRQLLNHTSGLYDYSEDQGWLAIAMADPSRSWAARELVAAATAHPPVSEPGAQWKYNNTNYILAGLIAETVAKRPLARLVAERITGPLRLRDTFLATDPRVGPNHIHGYLRSPEGEYTDTTSWSPTMQGAAGAMVSTPADVSRFYRALLSGELLDQRQLQEMLTTVRVEERHGGYGLGIYYIDTQCGRVWGHAGDFPGHHTIAYQDRSGRRSAVLEVATDVDQEPGSLFDNTVTTMVCQMMGKRH</sequence>
<evidence type="ECO:0000313" key="4">
    <source>
        <dbReference type="Proteomes" id="UP000282454"/>
    </source>
</evidence>
<accession>A0A421AV99</accession>
<dbReference type="InterPro" id="IPR001466">
    <property type="entry name" value="Beta-lactam-related"/>
</dbReference>
<feature type="chain" id="PRO_5019270618" evidence="1">
    <location>
        <begin position="24"/>
        <end position="367"/>
    </location>
</feature>
<dbReference type="Pfam" id="PF00144">
    <property type="entry name" value="Beta-lactamase"/>
    <property type="match status" value="1"/>
</dbReference>
<dbReference type="RefSeq" id="WP_170224702.1">
    <property type="nucleotide sequence ID" value="NZ_RCDD01000009.1"/>
</dbReference>
<keyword evidence="4" id="KW-1185">Reference proteome</keyword>